<dbReference type="InterPro" id="IPR052196">
    <property type="entry name" value="Bact_Kbp"/>
</dbReference>
<dbReference type="SMART" id="SM00257">
    <property type="entry name" value="LysM"/>
    <property type="match status" value="1"/>
</dbReference>
<feature type="signal peptide" evidence="1">
    <location>
        <begin position="1"/>
        <end position="20"/>
    </location>
</feature>
<feature type="domain" description="LysM" evidence="2">
    <location>
        <begin position="31"/>
        <end position="80"/>
    </location>
</feature>
<organism evidence="3 4">
    <name type="scientific">Vogesella aquatica</name>
    <dbReference type="NCBI Taxonomy" id="2984206"/>
    <lineage>
        <taxon>Bacteria</taxon>
        <taxon>Pseudomonadati</taxon>
        <taxon>Pseudomonadota</taxon>
        <taxon>Betaproteobacteria</taxon>
        <taxon>Neisseriales</taxon>
        <taxon>Chromobacteriaceae</taxon>
        <taxon>Vogesella</taxon>
    </lineage>
</organism>
<accession>A0ABT5J0J7</accession>
<dbReference type="PANTHER" id="PTHR34700:SF4">
    <property type="entry name" value="PHAGE-LIKE ELEMENT PBSX PROTEIN XKDP"/>
    <property type="match status" value="1"/>
</dbReference>
<evidence type="ECO:0000256" key="1">
    <source>
        <dbReference type="SAM" id="SignalP"/>
    </source>
</evidence>
<dbReference type="EMBL" id="JAQQLF010000016">
    <property type="protein sequence ID" value="MDC7718187.1"/>
    <property type="molecule type" value="Genomic_DNA"/>
</dbReference>
<name>A0ABT5J0J7_9NEIS</name>
<dbReference type="CDD" id="cd00118">
    <property type="entry name" value="LysM"/>
    <property type="match status" value="1"/>
</dbReference>
<evidence type="ECO:0000259" key="2">
    <source>
        <dbReference type="PROSITE" id="PS51782"/>
    </source>
</evidence>
<keyword evidence="4" id="KW-1185">Reference proteome</keyword>
<dbReference type="Proteomes" id="UP001219956">
    <property type="component" value="Unassembled WGS sequence"/>
</dbReference>
<dbReference type="PROSITE" id="PS51782">
    <property type="entry name" value="LYSM"/>
    <property type="match status" value="1"/>
</dbReference>
<dbReference type="InterPro" id="IPR036779">
    <property type="entry name" value="LysM_dom_sf"/>
</dbReference>
<dbReference type="SUPFAM" id="SSF54106">
    <property type="entry name" value="LysM domain"/>
    <property type="match status" value="1"/>
</dbReference>
<feature type="chain" id="PRO_5046429827" evidence="1">
    <location>
        <begin position="21"/>
        <end position="337"/>
    </location>
</feature>
<evidence type="ECO:0000313" key="3">
    <source>
        <dbReference type="EMBL" id="MDC7718187.1"/>
    </source>
</evidence>
<dbReference type="InterPro" id="IPR018392">
    <property type="entry name" value="LysM"/>
</dbReference>
<evidence type="ECO:0000313" key="4">
    <source>
        <dbReference type="Proteomes" id="UP001219956"/>
    </source>
</evidence>
<sequence length="337" mass="37381">MFKPIISLLLALGLSAPACADTLALREDAPQRYVVKKGDTLWDISARYLKSPWRWPQLWRLNREEIKNPHLIYPGETLVLDMIDGEPVLRREGSRVVKLSPQIRPQQLDAAISTIPAKMIEPFLKRPLLLDDLSGYDSAPRIIAGQDNRVILSTTDVAYGQGLDAGGTWQAYRLGRTISDPDTKEVLGHEVTYGGELTVSKLDTISTLKVGKVAEEILVGDRLMKTSQFTVMQYAPHQAPATLEGRVVSAYNGVNEIGQNYNVMINRGLRDGVEIGHVFGIYRAPRTVEIAPKQQAVLPTQQVGRLIVYRVFNKASYALVMDASQPVIVGDRIAQPE</sequence>
<proteinExistence type="predicted"/>
<dbReference type="Pfam" id="PF01476">
    <property type="entry name" value="LysM"/>
    <property type="match status" value="1"/>
</dbReference>
<comment type="caution">
    <text evidence="3">The sequence shown here is derived from an EMBL/GenBank/DDBJ whole genome shotgun (WGS) entry which is preliminary data.</text>
</comment>
<gene>
    <name evidence="3" type="ORF">PQU95_13285</name>
</gene>
<dbReference type="Gene3D" id="3.10.350.10">
    <property type="entry name" value="LysM domain"/>
    <property type="match status" value="1"/>
</dbReference>
<dbReference type="RefSeq" id="WP_272752452.1">
    <property type="nucleotide sequence ID" value="NZ_JAQQLF010000016.1"/>
</dbReference>
<keyword evidence="1" id="KW-0732">Signal</keyword>
<dbReference type="PANTHER" id="PTHR34700">
    <property type="entry name" value="POTASSIUM BINDING PROTEIN KBP"/>
    <property type="match status" value="1"/>
</dbReference>
<reference evidence="3 4" key="1">
    <citation type="submission" date="2023-01" db="EMBL/GenBank/DDBJ databases">
        <title>Novel species of the genus Vogesella isolated from rivers.</title>
        <authorList>
            <person name="Lu H."/>
        </authorList>
    </citation>
    <scope>NUCLEOTIDE SEQUENCE [LARGE SCALE GENOMIC DNA]</scope>
    <source>
        <strain evidence="3 4">DC21W</strain>
    </source>
</reference>
<protein>
    <submittedName>
        <fullName evidence="3">LysM domain-containing protein</fullName>
    </submittedName>
</protein>